<feature type="transmembrane region" description="Helical" evidence="1">
    <location>
        <begin position="385"/>
        <end position="408"/>
    </location>
</feature>
<keyword evidence="3" id="KW-0378">Hydrolase</keyword>
<dbReference type="AlphaFoldDB" id="A0A7H0LL15"/>
<dbReference type="GO" id="GO:0004175">
    <property type="term" value="F:endopeptidase activity"/>
    <property type="evidence" value="ECO:0007669"/>
    <property type="project" value="UniProtKB-ARBA"/>
</dbReference>
<dbReference type="GO" id="GO:0080120">
    <property type="term" value="P:CAAX-box protein maturation"/>
    <property type="evidence" value="ECO:0007669"/>
    <property type="project" value="UniProtKB-ARBA"/>
</dbReference>
<keyword evidence="1" id="KW-0472">Membrane</keyword>
<evidence type="ECO:0000313" key="4">
    <source>
        <dbReference type="Proteomes" id="UP000516148"/>
    </source>
</evidence>
<gene>
    <name evidence="3" type="ORF">H3Z74_03785</name>
</gene>
<keyword evidence="3" id="KW-0645">Protease</keyword>
<accession>A0A7H0LL15</accession>
<name>A0A7H0LL15_9SPHN</name>
<feature type="transmembrane region" description="Helical" evidence="1">
    <location>
        <begin position="132"/>
        <end position="152"/>
    </location>
</feature>
<feature type="transmembrane region" description="Helical" evidence="1">
    <location>
        <begin position="415"/>
        <end position="433"/>
    </location>
</feature>
<feature type="transmembrane region" description="Helical" evidence="1">
    <location>
        <begin position="463"/>
        <end position="485"/>
    </location>
</feature>
<evidence type="ECO:0000313" key="3">
    <source>
        <dbReference type="EMBL" id="QNQ10368.1"/>
    </source>
</evidence>
<feature type="transmembrane region" description="Helical" evidence="1">
    <location>
        <begin position="263"/>
        <end position="285"/>
    </location>
</feature>
<sequence length="822" mass="89497">MLNNRSGEGAIDWGKLATIAAIGMMAFLHGAAAFAVIATVRAGQQLEAEHQGKLVVRSWFLEQVQDVEKAPDASLQGKDAFRTACYEEAKDIAERSGGDAARIERQLRYTVATSGSRNLISRADRERGMPGLASSGHAAAVLGSILLLWWLAMLICQGDGLELDLQRRRHPMWEWLLSHPVGAGAVFFAEMLSPLFANPSYWAAPVFVGILYGASHDPLTGIAATFLIGIPVTVAAACVGKALEIGAILRLAPRNRGAVIGMLSWFGYASMVATFIGVAVIPHIIPAFAHWIDQAAIAPWPLLGLFLGLGENGAFSLLRGLLFCWAASAVMIAAAVIFSARSVRNGLAGAFASDTLPRRRKRKASFGREPLFRKEYLWFVRDRSAIVQAILIPITVAGFQLFNFRLILEHARDSWNYLSGAAILFGTYFLWVLGPKSLVSEGSALWIALTWPRGLESVLKAKAWLWSLISSALVAAVLLAACWLFPLDAWKVALVAVGWFFFARSMAEKSVTLVTVVSESGEATKISSGRRWAAQLGMLTFAIGICTQQWNLAIVGIVYSWITAAAMWEDLRARLPYLYDPWSEQLPEPPTLMHAMVSISILIECAALVTGLVYVIGGKDSLGLAQGIGYAVCALCVSVGVSSFLSGRGVSPARIWCWREDEPDPDAKESWARRYLAADRHQIRWLFIGAGGGILLALLAHAYLMAIQLIPSVAEMIHVSEQQMQSVPGMGAAYAVMAIAFAPFAEEYLFRGLVFRTLDRQWGGWRAVVAAAAFFAIYHPTISWMPVAMLGAANCILFKRSGRLAPAILLHMTYNAVVVLWN</sequence>
<reference evidence="3 4" key="1">
    <citation type="submission" date="2020-09" db="EMBL/GenBank/DDBJ databases">
        <title>Sphingomonas sp., a new species isolated from pork steak.</title>
        <authorList>
            <person name="Heidler von Heilborn D."/>
        </authorList>
    </citation>
    <scope>NUCLEOTIDE SEQUENCE [LARGE SCALE GENOMIC DNA]</scope>
    <source>
        <strain evidence="4">S8-3T</strain>
    </source>
</reference>
<feature type="transmembrane region" description="Helical" evidence="1">
    <location>
        <begin position="221"/>
        <end position="243"/>
    </location>
</feature>
<feature type="domain" description="CAAX prenyl protease 2/Lysostaphin resistance protein A-like" evidence="2">
    <location>
        <begin position="733"/>
        <end position="817"/>
    </location>
</feature>
<evidence type="ECO:0000259" key="2">
    <source>
        <dbReference type="Pfam" id="PF02517"/>
    </source>
</evidence>
<feature type="transmembrane region" description="Helical" evidence="1">
    <location>
        <begin position="765"/>
        <end position="792"/>
    </location>
</feature>
<feature type="transmembrane region" description="Helical" evidence="1">
    <location>
        <begin position="592"/>
        <end position="616"/>
    </location>
</feature>
<dbReference type="InterPro" id="IPR052710">
    <property type="entry name" value="CAAX_protease"/>
</dbReference>
<proteinExistence type="predicted"/>
<dbReference type="PANTHER" id="PTHR36435:SF1">
    <property type="entry name" value="CAAX AMINO TERMINAL PROTEASE FAMILY PROTEIN"/>
    <property type="match status" value="1"/>
</dbReference>
<dbReference type="Pfam" id="PF02517">
    <property type="entry name" value="Rce1-like"/>
    <property type="match status" value="1"/>
</dbReference>
<dbReference type="KEGG" id="spap:H3Z74_03785"/>
<dbReference type="PANTHER" id="PTHR36435">
    <property type="entry name" value="SLR1288 PROTEIN"/>
    <property type="match status" value="1"/>
</dbReference>
<protein>
    <submittedName>
        <fullName evidence="3">CPBP family intramembrane metalloprotease</fullName>
    </submittedName>
</protein>
<keyword evidence="4" id="KW-1185">Reference proteome</keyword>
<feature type="transmembrane region" description="Helical" evidence="1">
    <location>
        <begin position="683"/>
        <end position="706"/>
    </location>
</feature>
<organism evidence="3 4">
    <name type="scientific">Sphingomonas alpina</name>
    <dbReference type="NCBI Taxonomy" id="653931"/>
    <lineage>
        <taxon>Bacteria</taxon>
        <taxon>Pseudomonadati</taxon>
        <taxon>Pseudomonadota</taxon>
        <taxon>Alphaproteobacteria</taxon>
        <taxon>Sphingomonadales</taxon>
        <taxon>Sphingomonadaceae</taxon>
        <taxon>Sphingomonas</taxon>
    </lineage>
</organism>
<feature type="transmembrane region" description="Helical" evidence="1">
    <location>
        <begin position="291"/>
        <end position="309"/>
    </location>
</feature>
<keyword evidence="1" id="KW-0812">Transmembrane</keyword>
<dbReference type="EMBL" id="CP061038">
    <property type="protein sequence ID" value="QNQ10368.1"/>
    <property type="molecule type" value="Genomic_DNA"/>
</dbReference>
<dbReference type="GO" id="GO:0006508">
    <property type="term" value="P:proteolysis"/>
    <property type="evidence" value="ECO:0007669"/>
    <property type="project" value="UniProtKB-KW"/>
</dbReference>
<feature type="transmembrane region" description="Helical" evidence="1">
    <location>
        <begin position="321"/>
        <end position="340"/>
    </location>
</feature>
<dbReference type="RefSeq" id="WP_187762668.1">
    <property type="nucleotide sequence ID" value="NZ_CP061038.1"/>
</dbReference>
<dbReference type="Proteomes" id="UP000516148">
    <property type="component" value="Chromosome"/>
</dbReference>
<keyword evidence="1" id="KW-1133">Transmembrane helix</keyword>
<feature type="transmembrane region" description="Helical" evidence="1">
    <location>
        <begin position="16"/>
        <end position="40"/>
    </location>
</feature>
<evidence type="ECO:0000256" key="1">
    <source>
        <dbReference type="SAM" id="Phobius"/>
    </source>
</evidence>
<feature type="transmembrane region" description="Helical" evidence="1">
    <location>
        <begin position="804"/>
        <end position="821"/>
    </location>
</feature>
<feature type="transmembrane region" description="Helical" evidence="1">
    <location>
        <begin position="536"/>
        <end position="562"/>
    </location>
</feature>
<dbReference type="GO" id="GO:0008237">
    <property type="term" value="F:metallopeptidase activity"/>
    <property type="evidence" value="ECO:0007669"/>
    <property type="project" value="UniProtKB-KW"/>
</dbReference>
<feature type="transmembrane region" description="Helical" evidence="1">
    <location>
        <begin position="628"/>
        <end position="646"/>
    </location>
</feature>
<dbReference type="InterPro" id="IPR003675">
    <property type="entry name" value="Rce1/LyrA-like_dom"/>
</dbReference>
<feature type="transmembrane region" description="Helical" evidence="1">
    <location>
        <begin position="727"/>
        <end position="745"/>
    </location>
</feature>
<feature type="transmembrane region" description="Helical" evidence="1">
    <location>
        <begin position="172"/>
        <end position="189"/>
    </location>
</feature>
<keyword evidence="3" id="KW-0482">Metalloprotease</keyword>